<evidence type="ECO:0000313" key="9">
    <source>
        <dbReference type="Proteomes" id="UP000813444"/>
    </source>
</evidence>
<feature type="domain" description="Major facilitator superfamily (MFS) profile" evidence="7">
    <location>
        <begin position="59"/>
        <end position="485"/>
    </location>
</feature>
<keyword evidence="3 6" id="KW-0812">Transmembrane</keyword>
<evidence type="ECO:0000256" key="3">
    <source>
        <dbReference type="ARBA" id="ARBA00022692"/>
    </source>
</evidence>
<dbReference type="SUPFAM" id="SSF103473">
    <property type="entry name" value="MFS general substrate transporter"/>
    <property type="match status" value="1"/>
</dbReference>
<evidence type="ECO:0000256" key="2">
    <source>
        <dbReference type="ARBA" id="ARBA00022448"/>
    </source>
</evidence>
<evidence type="ECO:0000259" key="7">
    <source>
        <dbReference type="PROSITE" id="PS50850"/>
    </source>
</evidence>
<feature type="transmembrane region" description="Helical" evidence="6">
    <location>
        <begin position="442"/>
        <end position="465"/>
    </location>
</feature>
<reference evidence="8" key="1">
    <citation type="journal article" date="2021" name="Nat. Commun.">
        <title>Genetic determinants of endophytism in the Arabidopsis root mycobiome.</title>
        <authorList>
            <person name="Mesny F."/>
            <person name="Miyauchi S."/>
            <person name="Thiergart T."/>
            <person name="Pickel B."/>
            <person name="Atanasova L."/>
            <person name="Karlsson M."/>
            <person name="Huettel B."/>
            <person name="Barry K.W."/>
            <person name="Haridas S."/>
            <person name="Chen C."/>
            <person name="Bauer D."/>
            <person name="Andreopoulos W."/>
            <person name="Pangilinan J."/>
            <person name="LaButti K."/>
            <person name="Riley R."/>
            <person name="Lipzen A."/>
            <person name="Clum A."/>
            <person name="Drula E."/>
            <person name="Henrissat B."/>
            <person name="Kohler A."/>
            <person name="Grigoriev I.V."/>
            <person name="Martin F.M."/>
            <person name="Hacquard S."/>
        </authorList>
    </citation>
    <scope>NUCLEOTIDE SEQUENCE</scope>
    <source>
        <strain evidence="8">MPI-CAGE-CH-0235</strain>
    </source>
</reference>
<evidence type="ECO:0000313" key="8">
    <source>
        <dbReference type="EMBL" id="KAH7311443.1"/>
    </source>
</evidence>
<feature type="transmembrane region" description="Helical" evidence="6">
    <location>
        <begin position="124"/>
        <end position="143"/>
    </location>
</feature>
<dbReference type="PANTHER" id="PTHR43791">
    <property type="entry name" value="PERMEASE-RELATED"/>
    <property type="match status" value="1"/>
</dbReference>
<comment type="subcellular location">
    <subcellularLocation>
        <location evidence="1">Membrane</location>
        <topology evidence="1">Multi-pass membrane protein</topology>
    </subcellularLocation>
</comment>
<keyword evidence="2" id="KW-0813">Transport</keyword>
<keyword evidence="9" id="KW-1185">Reference proteome</keyword>
<accession>A0A8K0SPF2</accession>
<dbReference type="FunFam" id="1.20.1250.20:FF:000057">
    <property type="entry name" value="MFS general substrate transporter"/>
    <property type="match status" value="1"/>
</dbReference>
<dbReference type="FunFam" id="1.20.1250.20:FF:000013">
    <property type="entry name" value="MFS general substrate transporter"/>
    <property type="match status" value="1"/>
</dbReference>
<evidence type="ECO:0000256" key="5">
    <source>
        <dbReference type="ARBA" id="ARBA00023136"/>
    </source>
</evidence>
<feature type="transmembrane region" description="Helical" evidence="6">
    <location>
        <begin position="352"/>
        <end position="373"/>
    </location>
</feature>
<dbReference type="InterPro" id="IPR011701">
    <property type="entry name" value="MFS"/>
</dbReference>
<name>A0A8K0SPF2_9HYPO</name>
<protein>
    <submittedName>
        <fullName evidence="8">Major facilitator superfamily transporter</fullName>
    </submittedName>
</protein>
<evidence type="ECO:0000256" key="4">
    <source>
        <dbReference type="ARBA" id="ARBA00022989"/>
    </source>
</evidence>
<feature type="transmembrane region" description="Helical" evidence="6">
    <location>
        <begin position="379"/>
        <end position="399"/>
    </location>
</feature>
<dbReference type="Proteomes" id="UP000813444">
    <property type="component" value="Unassembled WGS sequence"/>
</dbReference>
<dbReference type="PROSITE" id="PS50850">
    <property type="entry name" value="MFS"/>
    <property type="match status" value="1"/>
</dbReference>
<dbReference type="Gene3D" id="1.20.1250.20">
    <property type="entry name" value="MFS general substrate transporter like domains"/>
    <property type="match status" value="2"/>
</dbReference>
<dbReference type="InterPro" id="IPR020846">
    <property type="entry name" value="MFS_dom"/>
</dbReference>
<dbReference type="PANTHER" id="PTHR43791:SF12">
    <property type="entry name" value="MAJOR FACILITATOR SUPERFAMILY (MFS) PROFILE DOMAIN-CONTAINING PROTEIN"/>
    <property type="match status" value="1"/>
</dbReference>
<evidence type="ECO:0000256" key="1">
    <source>
        <dbReference type="ARBA" id="ARBA00004141"/>
    </source>
</evidence>
<dbReference type="GO" id="GO:0022857">
    <property type="term" value="F:transmembrane transporter activity"/>
    <property type="evidence" value="ECO:0007669"/>
    <property type="project" value="InterPro"/>
</dbReference>
<gene>
    <name evidence="8" type="ORF">B0I35DRAFT_452693</name>
</gene>
<feature type="transmembrane region" description="Helical" evidence="6">
    <location>
        <begin position="99"/>
        <end position="118"/>
    </location>
</feature>
<feature type="transmembrane region" description="Helical" evidence="6">
    <location>
        <begin position="317"/>
        <end position="340"/>
    </location>
</feature>
<feature type="transmembrane region" description="Helical" evidence="6">
    <location>
        <begin position="411"/>
        <end position="430"/>
    </location>
</feature>
<proteinExistence type="predicted"/>
<comment type="caution">
    <text evidence="8">The sequence shown here is derived from an EMBL/GenBank/DDBJ whole genome shotgun (WGS) entry which is preliminary data.</text>
</comment>
<feature type="transmembrane region" description="Helical" evidence="6">
    <location>
        <begin position="155"/>
        <end position="175"/>
    </location>
</feature>
<dbReference type="InterPro" id="IPR036259">
    <property type="entry name" value="MFS_trans_sf"/>
</dbReference>
<dbReference type="EMBL" id="JAGPNK010000011">
    <property type="protein sequence ID" value="KAH7311443.1"/>
    <property type="molecule type" value="Genomic_DNA"/>
</dbReference>
<dbReference type="Pfam" id="PF07690">
    <property type="entry name" value="MFS_1"/>
    <property type="match status" value="1"/>
</dbReference>
<keyword evidence="5 6" id="KW-0472">Membrane</keyword>
<organism evidence="8 9">
    <name type="scientific">Stachybotrys elegans</name>
    <dbReference type="NCBI Taxonomy" id="80388"/>
    <lineage>
        <taxon>Eukaryota</taxon>
        <taxon>Fungi</taxon>
        <taxon>Dikarya</taxon>
        <taxon>Ascomycota</taxon>
        <taxon>Pezizomycotina</taxon>
        <taxon>Sordariomycetes</taxon>
        <taxon>Hypocreomycetidae</taxon>
        <taxon>Hypocreales</taxon>
        <taxon>Stachybotryaceae</taxon>
        <taxon>Stachybotrys</taxon>
    </lineage>
</organism>
<sequence length="485" mass="54253">MASHQVSSREKEADAYPVAAMDEVEDIVKPAPGKVDYSGAREKTDPREIALVRKLDWWIMPILWGMYWLNYLDRNAIALARLNTLEEDLGLTSTQYQTCVSILFVGYVIVGIPANMVVTRVRPSIWMASCMAVWAIISALTAVSRNYIGLLMTRFFLGITEAPYYPGALYILATFYTRKELATRISILYTGNILATAFAGLIALGIFEMHGMAGIAGWQWLFIIQGAVTLLLALIAFFILPDEPLTTRWLTPEERALAHERTQRDTVGNEGQTTSWLGIVEAAKDPKVWLFVVMQHCHLGANGFKNFFPTAVETLGFGQTITLVLICPPYLIAGAISIAWSWSSGKFNERTWHITIAKMIAIFGFILGCATLNTGARYFAMIVFSVGTYAVNSIILGWVSATCSQTREKKACSLAIVNCIAVASFIWTPYMWPKSDEPRYTMAMSSSAALSLLTVIGTWGMRYWLRRENKKIRQSENETTLYYAY</sequence>
<dbReference type="AlphaFoldDB" id="A0A8K0SPF2"/>
<feature type="transmembrane region" description="Helical" evidence="6">
    <location>
        <begin position="187"/>
        <end position="207"/>
    </location>
</feature>
<evidence type="ECO:0000256" key="6">
    <source>
        <dbReference type="SAM" id="Phobius"/>
    </source>
</evidence>
<keyword evidence="4 6" id="KW-1133">Transmembrane helix</keyword>
<dbReference type="OrthoDB" id="2250022at2759"/>
<feature type="transmembrane region" description="Helical" evidence="6">
    <location>
        <begin position="219"/>
        <end position="240"/>
    </location>
</feature>
<dbReference type="GO" id="GO:0016020">
    <property type="term" value="C:membrane"/>
    <property type="evidence" value="ECO:0007669"/>
    <property type="project" value="UniProtKB-SubCell"/>
</dbReference>